<feature type="non-terminal residue" evidence="7">
    <location>
        <position position="1"/>
    </location>
</feature>
<keyword evidence="5" id="KW-0106">Calcium</keyword>
<dbReference type="STRING" id="1344418.A0A1D2VNP5"/>
<dbReference type="EMBL" id="KV454475">
    <property type="protein sequence ID" value="ODV63241.1"/>
    <property type="molecule type" value="Genomic_DNA"/>
</dbReference>
<dbReference type="Proteomes" id="UP000095038">
    <property type="component" value="Unassembled WGS sequence"/>
</dbReference>
<name>A0A1D2VNP5_9ASCO</name>
<keyword evidence="3" id="KW-0479">Metal-binding</keyword>
<feature type="domain" description="EF-hand" evidence="6">
    <location>
        <begin position="1"/>
        <end position="27"/>
    </location>
</feature>
<dbReference type="OrthoDB" id="186625at2759"/>
<accession>A0A1D2VNP5</accession>
<keyword evidence="8" id="KW-1185">Reference proteome</keyword>
<dbReference type="RefSeq" id="XP_020049548.1">
    <property type="nucleotide sequence ID" value="XM_020190077.1"/>
</dbReference>
<dbReference type="InterPro" id="IPR051426">
    <property type="entry name" value="Peflin/Sorcin_CaBP"/>
</dbReference>
<dbReference type="GO" id="GO:0005509">
    <property type="term" value="F:calcium ion binding"/>
    <property type="evidence" value="ECO:0007669"/>
    <property type="project" value="InterPro"/>
</dbReference>
<proteinExistence type="predicted"/>
<evidence type="ECO:0000256" key="5">
    <source>
        <dbReference type="ARBA" id="ARBA00022837"/>
    </source>
</evidence>
<dbReference type="InterPro" id="IPR011992">
    <property type="entry name" value="EF-hand-dom_pair"/>
</dbReference>
<dbReference type="InParanoid" id="A0A1D2VNP5"/>
<dbReference type="GO" id="GO:0005737">
    <property type="term" value="C:cytoplasm"/>
    <property type="evidence" value="ECO:0007669"/>
    <property type="project" value="UniProtKB-SubCell"/>
</dbReference>
<reference evidence="8" key="1">
    <citation type="submission" date="2016-05" db="EMBL/GenBank/DDBJ databases">
        <title>Comparative genomics of biotechnologically important yeasts.</title>
        <authorList>
            <consortium name="DOE Joint Genome Institute"/>
            <person name="Riley R."/>
            <person name="Haridas S."/>
            <person name="Wolfe K.H."/>
            <person name="Lopes M.R."/>
            <person name="Hittinger C.T."/>
            <person name="Goker M."/>
            <person name="Salamov A."/>
            <person name="Wisecaver J."/>
            <person name="Long T.M."/>
            <person name="Aerts A.L."/>
            <person name="Barry K."/>
            <person name="Choi C."/>
            <person name="Clum A."/>
            <person name="Coughlan A.Y."/>
            <person name="Deshpande S."/>
            <person name="Douglass A.P."/>
            <person name="Hanson S.J."/>
            <person name="Klenk H.-P."/>
            <person name="Labutti K."/>
            <person name="Lapidus A."/>
            <person name="Lindquist E."/>
            <person name="Lipzen A."/>
            <person name="Meier-Kolthoff J.P."/>
            <person name="Ohm R.A."/>
            <person name="Otillar R.P."/>
            <person name="Pangilinan J."/>
            <person name="Peng Y."/>
            <person name="Rokas A."/>
            <person name="Rosa C.A."/>
            <person name="Scheuner C."/>
            <person name="Sibirny A.A."/>
            <person name="Slot J.C."/>
            <person name="Stielow J.B."/>
            <person name="Sun H."/>
            <person name="Kurtzman C.P."/>
            <person name="Blackwell M."/>
            <person name="Grigoriev I.V."/>
            <person name="Jeffries T.W."/>
        </authorList>
    </citation>
    <scope>NUCLEOTIDE SEQUENCE [LARGE SCALE GENOMIC DNA]</scope>
    <source>
        <strain evidence="8">DSM 1968</strain>
    </source>
</reference>
<gene>
    <name evidence="7" type="ORF">ASCRUDRAFT_28924</name>
</gene>
<evidence type="ECO:0000313" key="7">
    <source>
        <dbReference type="EMBL" id="ODV63241.1"/>
    </source>
</evidence>
<comment type="subcellular location">
    <subcellularLocation>
        <location evidence="1">Cytoplasm</location>
    </subcellularLocation>
</comment>
<keyword evidence="2" id="KW-0963">Cytoplasm</keyword>
<dbReference type="SUPFAM" id="SSF47473">
    <property type="entry name" value="EF-hand"/>
    <property type="match status" value="1"/>
</dbReference>
<sequence length="168" mass="20004">FNRVDRDKNGVLNLYELQTALHNDDSSAFKISTIKTLIKNFVPQKEIDYLIDFEDFKKLYKEIITWRNIFKQFDLDNSFTIDFSEFVSSIEKIGFSLPENLNRFIFNKFSYKNPSSLNNEMKFDSFVESILLIISLTKTFVKYRTQEDFNYAKISYPDFLEEFVKLIA</sequence>
<evidence type="ECO:0000256" key="1">
    <source>
        <dbReference type="ARBA" id="ARBA00004496"/>
    </source>
</evidence>
<dbReference type="GeneID" id="30963713"/>
<protein>
    <submittedName>
        <fullName evidence="7">EF-hand</fullName>
    </submittedName>
</protein>
<dbReference type="AlphaFoldDB" id="A0A1D2VNP5"/>
<evidence type="ECO:0000259" key="6">
    <source>
        <dbReference type="PROSITE" id="PS50222"/>
    </source>
</evidence>
<keyword evidence="4" id="KW-0677">Repeat</keyword>
<evidence type="ECO:0000256" key="2">
    <source>
        <dbReference type="ARBA" id="ARBA00022490"/>
    </source>
</evidence>
<dbReference type="Gene3D" id="1.10.238.10">
    <property type="entry name" value="EF-hand"/>
    <property type="match status" value="1"/>
</dbReference>
<dbReference type="PROSITE" id="PS00018">
    <property type="entry name" value="EF_HAND_1"/>
    <property type="match status" value="1"/>
</dbReference>
<dbReference type="InterPro" id="IPR018247">
    <property type="entry name" value="EF_Hand_1_Ca_BS"/>
</dbReference>
<dbReference type="PROSITE" id="PS50222">
    <property type="entry name" value="EF_HAND_2"/>
    <property type="match status" value="2"/>
</dbReference>
<evidence type="ECO:0000256" key="4">
    <source>
        <dbReference type="ARBA" id="ARBA00022737"/>
    </source>
</evidence>
<evidence type="ECO:0000313" key="8">
    <source>
        <dbReference type="Proteomes" id="UP000095038"/>
    </source>
</evidence>
<dbReference type="PANTHER" id="PTHR46212">
    <property type="entry name" value="PEFLIN"/>
    <property type="match status" value="1"/>
</dbReference>
<dbReference type="InterPro" id="IPR002048">
    <property type="entry name" value="EF_hand_dom"/>
</dbReference>
<dbReference type="PANTHER" id="PTHR46212:SF3">
    <property type="entry name" value="GH27120P"/>
    <property type="match status" value="1"/>
</dbReference>
<evidence type="ECO:0000256" key="3">
    <source>
        <dbReference type="ARBA" id="ARBA00022723"/>
    </source>
</evidence>
<feature type="domain" description="EF-hand" evidence="6">
    <location>
        <begin position="61"/>
        <end position="96"/>
    </location>
</feature>
<organism evidence="7 8">
    <name type="scientific">Ascoidea rubescens DSM 1968</name>
    <dbReference type="NCBI Taxonomy" id="1344418"/>
    <lineage>
        <taxon>Eukaryota</taxon>
        <taxon>Fungi</taxon>
        <taxon>Dikarya</taxon>
        <taxon>Ascomycota</taxon>
        <taxon>Saccharomycotina</taxon>
        <taxon>Saccharomycetes</taxon>
        <taxon>Ascoideaceae</taxon>
        <taxon>Ascoidea</taxon>
    </lineage>
</organism>
<dbReference type="GO" id="GO:0048306">
    <property type="term" value="F:calcium-dependent protein binding"/>
    <property type="evidence" value="ECO:0007669"/>
    <property type="project" value="UniProtKB-ARBA"/>
</dbReference>